<organism evidence="3 4">
    <name type="scientific">Curtobacterium herbarum</name>
    <dbReference type="NCBI Taxonomy" id="150122"/>
    <lineage>
        <taxon>Bacteria</taxon>
        <taxon>Bacillati</taxon>
        <taxon>Actinomycetota</taxon>
        <taxon>Actinomycetes</taxon>
        <taxon>Micrococcales</taxon>
        <taxon>Microbacteriaceae</taxon>
        <taxon>Curtobacterium</taxon>
    </lineage>
</organism>
<feature type="signal peptide" evidence="2">
    <location>
        <begin position="1"/>
        <end position="21"/>
    </location>
</feature>
<dbReference type="EMBL" id="BAAAJX010000005">
    <property type="protein sequence ID" value="GAA1493058.1"/>
    <property type="molecule type" value="Genomic_DNA"/>
</dbReference>
<keyword evidence="4" id="KW-1185">Reference proteome</keyword>
<evidence type="ECO:0000313" key="4">
    <source>
        <dbReference type="Proteomes" id="UP001501742"/>
    </source>
</evidence>
<feature type="chain" id="PRO_5046847891" description="Lipoprotein" evidence="2">
    <location>
        <begin position="22"/>
        <end position="164"/>
    </location>
</feature>
<feature type="region of interest" description="Disordered" evidence="1">
    <location>
        <begin position="108"/>
        <end position="129"/>
    </location>
</feature>
<name>A0ABN1ZCR9_9MICO</name>
<evidence type="ECO:0000256" key="2">
    <source>
        <dbReference type="SAM" id="SignalP"/>
    </source>
</evidence>
<evidence type="ECO:0008006" key="5">
    <source>
        <dbReference type="Google" id="ProtNLM"/>
    </source>
</evidence>
<reference evidence="3 4" key="1">
    <citation type="journal article" date="2019" name="Int. J. Syst. Evol. Microbiol.">
        <title>The Global Catalogue of Microorganisms (GCM) 10K type strain sequencing project: providing services to taxonomists for standard genome sequencing and annotation.</title>
        <authorList>
            <consortium name="The Broad Institute Genomics Platform"/>
            <consortium name="The Broad Institute Genome Sequencing Center for Infectious Disease"/>
            <person name="Wu L."/>
            <person name="Ma J."/>
        </authorList>
    </citation>
    <scope>NUCLEOTIDE SEQUENCE [LARGE SCALE GENOMIC DNA]</scope>
    <source>
        <strain evidence="3 4">JCM 12140</strain>
    </source>
</reference>
<sequence>MNGRRRAGLIAGSLGAVLLTATVLTGCGSGIGTTADEAKDSVVAFVDSSTTALGDGWEVDSGPGLGKCDRVPGLGGISYVYIKYGPAGQDPVADVDTVEQLWKRQGVTTERYESGGSDPVRGVRGTGGPVGSVDFLASSEGYSIEGDSRCVAGDFDEITRDSQE</sequence>
<keyword evidence="2" id="KW-0732">Signal</keyword>
<dbReference type="PROSITE" id="PS51257">
    <property type="entry name" value="PROKAR_LIPOPROTEIN"/>
    <property type="match status" value="1"/>
</dbReference>
<protein>
    <recommendedName>
        <fullName evidence="5">Lipoprotein</fullName>
    </recommendedName>
</protein>
<evidence type="ECO:0000313" key="3">
    <source>
        <dbReference type="EMBL" id="GAA1493058.1"/>
    </source>
</evidence>
<proteinExistence type="predicted"/>
<dbReference type="Proteomes" id="UP001501742">
    <property type="component" value="Unassembled WGS sequence"/>
</dbReference>
<comment type="caution">
    <text evidence="3">The sequence shown here is derived from an EMBL/GenBank/DDBJ whole genome shotgun (WGS) entry which is preliminary data.</text>
</comment>
<evidence type="ECO:0000256" key="1">
    <source>
        <dbReference type="SAM" id="MobiDB-lite"/>
    </source>
</evidence>
<gene>
    <name evidence="3" type="ORF">GCM10009627_14040</name>
</gene>
<accession>A0ABN1ZCR9</accession>